<dbReference type="InterPro" id="IPR029787">
    <property type="entry name" value="Nucleotide_cyclase"/>
</dbReference>
<dbReference type="PANTHER" id="PTHR43081">
    <property type="entry name" value="ADENYLATE CYCLASE, TERMINAL-DIFFERENTIATION SPECIFIC-RELATED"/>
    <property type="match status" value="1"/>
</dbReference>
<proteinExistence type="predicted"/>
<evidence type="ECO:0000259" key="1">
    <source>
        <dbReference type="PROSITE" id="PS50125"/>
    </source>
</evidence>
<evidence type="ECO:0000313" key="2">
    <source>
        <dbReference type="EMBL" id="AFD26358.1"/>
    </source>
</evidence>
<dbReference type="CDD" id="cd07302">
    <property type="entry name" value="CHD"/>
    <property type="match status" value="1"/>
</dbReference>
<keyword evidence="3" id="KW-1185">Reference proteome</keyword>
<dbReference type="InterPro" id="IPR050697">
    <property type="entry name" value="Adenylyl/Guanylyl_Cyclase_3/4"/>
</dbReference>
<dbReference type="GO" id="GO:0009190">
    <property type="term" value="P:cyclic nucleotide biosynthetic process"/>
    <property type="evidence" value="ECO:0007669"/>
    <property type="project" value="InterPro"/>
</dbReference>
<dbReference type="Proteomes" id="UP000007575">
    <property type="component" value="Chromosome"/>
</dbReference>
<evidence type="ECO:0000313" key="3">
    <source>
        <dbReference type="Proteomes" id="UP000007575"/>
    </source>
</evidence>
<feature type="domain" description="Guanylate cyclase" evidence="1">
    <location>
        <begin position="19"/>
        <end position="140"/>
    </location>
</feature>
<dbReference type="SUPFAM" id="SSF55073">
    <property type="entry name" value="Nucleotide cyclase"/>
    <property type="match status" value="1"/>
</dbReference>
<organism evidence="2 3">
    <name type="scientific">Deinococcus gobiensis (strain DSM 21396 / JCM 16679 / CGMCC 1.7299 / I-0)</name>
    <dbReference type="NCBI Taxonomy" id="745776"/>
    <lineage>
        <taxon>Bacteria</taxon>
        <taxon>Thermotogati</taxon>
        <taxon>Deinococcota</taxon>
        <taxon>Deinococci</taxon>
        <taxon>Deinococcales</taxon>
        <taxon>Deinococcaceae</taxon>
        <taxon>Deinococcus</taxon>
    </lineage>
</organism>
<dbReference type="STRING" id="745776.DGo_CA2431"/>
<dbReference type="eggNOG" id="COG2114">
    <property type="taxonomic scope" value="Bacteria"/>
</dbReference>
<name>H8GRW7_DEIGI</name>
<dbReference type="HOGENOM" id="CLU_119917_0_0_0"/>
<accession>H8GRW7</accession>
<dbReference type="KEGG" id="dgo:DGo_CA2431"/>
<gene>
    <name evidence="2" type="ordered locus">DGo_CA2431</name>
</gene>
<dbReference type="EMBL" id="CP002191">
    <property type="protein sequence ID" value="AFD26358.1"/>
    <property type="molecule type" value="Genomic_DNA"/>
</dbReference>
<dbReference type="AlphaFoldDB" id="H8GRW7"/>
<dbReference type="InterPro" id="IPR001054">
    <property type="entry name" value="A/G_cyclase"/>
</dbReference>
<dbReference type="GO" id="GO:0004016">
    <property type="term" value="F:adenylate cyclase activity"/>
    <property type="evidence" value="ECO:0007669"/>
    <property type="project" value="UniProtKB-ARBA"/>
</dbReference>
<dbReference type="PANTHER" id="PTHR43081:SF1">
    <property type="entry name" value="ADENYLATE CYCLASE, TERMINAL-DIFFERENTIATION SPECIFIC"/>
    <property type="match status" value="1"/>
</dbReference>
<dbReference type="Gene3D" id="3.30.70.1230">
    <property type="entry name" value="Nucleotide cyclase"/>
    <property type="match status" value="1"/>
</dbReference>
<dbReference type="GO" id="GO:0035556">
    <property type="term" value="P:intracellular signal transduction"/>
    <property type="evidence" value="ECO:0007669"/>
    <property type="project" value="InterPro"/>
</dbReference>
<sequence>MADLLLPLASSPVATQQACFVMVDLVGSTALAQRLPVDHYAALMAEFVQLLYLSFEAHGGCVLQHQGDAVLAFWPQDQAEAAVLAALDAHGRVARLRLAGLLGLSLQLRGAVTSGEVITGHIGGQLSAYGLPVNFARRLCGGAQPGQTLVCQIVQSGCAASARLEFGLLGEPLELRDFGEICEVYEARRVLRDNQMKVG</sequence>
<protein>
    <submittedName>
        <fullName evidence="2">Putative adenylate/guanylate cyclase</fullName>
    </submittedName>
</protein>
<dbReference type="PATRIC" id="fig|745776.4.peg.2495"/>
<dbReference type="PROSITE" id="PS50125">
    <property type="entry name" value="GUANYLATE_CYCLASE_2"/>
    <property type="match status" value="1"/>
</dbReference>
<reference evidence="2 3" key="1">
    <citation type="journal article" date="2012" name="PLoS ONE">
        <title>Genome sequence and transcriptome analysis of the radioresistant bacterium Deinococcus gobiensis: insights into the extreme environmental adaptations.</title>
        <authorList>
            <person name="Yuan M."/>
            <person name="Chen M."/>
            <person name="Zhang W."/>
            <person name="Lu W."/>
            <person name="Wang J."/>
            <person name="Yang M."/>
            <person name="Zhao P."/>
            <person name="Tang R."/>
            <person name="Li X."/>
            <person name="Hao Y."/>
            <person name="Zhou Z."/>
            <person name="Zhan Y."/>
            <person name="Yu H."/>
            <person name="Teng C."/>
            <person name="Yan Y."/>
            <person name="Ping S."/>
            <person name="Wang Y."/>
            <person name="Lin M."/>
        </authorList>
    </citation>
    <scope>NUCLEOTIDE SEQUENCE [LARGE SCALE GENOMIC DNA]</scope>
    <source>
        <strain evidence="2 3">I-0</strain>
    </source>
</reference>